<protein>
    <recommendedName>
        <fullName evidence="4">Peptide methionine sulfoxide reductase MsrA</fullName>
        <shortName evidence="4">Protein-methionine-S-oxide reductase</shortName>
        <ecNumber evidence="4">1.8.4.11</ecNumber>
    </recommendedName>
    <alternativeName>
        <fullName evidence="4">Peptide-methionine (S)-S-oxide reductase</fullName>
        <shortName evidence="4">Peptide Met(O) reductase</shortName>
    </alternativeName>
</protein>
<name>A0A0L6CS59_9RHOB</name>
<feature type="chain" id="PRO_5005562893" description="Peptide methionine sulfoxide reductase MsrA" evidence="5">
    <location>
        <begin position="31"/>
        <end position="222"/>
    </location>
</feature>
<comment type="similarity">
    <text evidence="4">Belongs to the MsrA Met sulfoxide reductase family.</text>
</comment>
<keyword evidence="8" id="KW-1185">Reference proteome</keyword>
<evidence type="ECO:0000256" key="4">
    <source>
        <dbReference type="HAMAP-Rule" id="MF_01401"/>
    </source>
</evidence>
<evidence type="ECO:0000313" key="7">
    <source>
        <dbReference type="EMBL" id="KNX40490.1"/>
    </source>
</evidence>
<dbReference type="InterPro" id="IPR036509">
    <property type="entry name" value="Met_Sox_Rdtase_MsrA_sf"/>
</dbReference>
<dbReference type="AlphaFoldDB" id="A0A0L6CS59"/>
<feature type="active site" evidence="4">
    <location>
        <position position="42"/>
    </location>
</feature>
<organism evidence="7 8">
    <name type="scientific">Roseovarius tolerans</name>
    <dbReference type="NCBI Taxonomy" id="74031"/>
    <lineage>
        <taxon>Bacteria</taxon>
        <taxon>Pseudomonadati</taxon>
        <taxon>Pseudomonadota</taxon>
        <taxon>Alphaproteobacteria</taxon>
        <taxon>Rhodobacterales</taxon>
        <taxon>Roseobacteraceae</taxon>
        <taxon>Roseovarius</taxon>
    </lineage>
</organism>
<comment type="caution">
    <text evidence="7">The sequence shown here is derived from an EMBL/GenBank/DDBJ whole genome shotgun (WGS) entry which is preliminary data.</text>
</comment>
<dbReference type="RefSeq" id="WP_152911679.1">
    <property type="nucleotide sequence ID" value="NZ_CP118494.1"/>
</dbReference>
<gene>
    <name evidence="7" type="primary">msrA2</name>
    <name evidence="4" type="synonym">msrA</name>
    <name evidence="7" type="ORF">ROTO_29400</name>
</gene>
<accession>A0A0L6CS59</accession>
<evidence type="ECO:0000313" key="8">
    <source>
        <dbReference type="Proteomes" id="UP000037046"/>
    </source>
</evidence>
<comment type="function">
    <text evidence="4">Has an important function as a repair enzyme for proteins that have been inactivated by oxidation. Catalyzes the reversible oxidation-reduction of methionine sulfoxide in proteins to methionine.</text>
</comment>
<dbReference type="EMBL" id="LGVV01000050">
    <property type="protein sequence ID" value="KNX40490.1"/>
    <property type="molecule type" value="Genomic_DNA"/>
</dbReference>
<comment type="catalytic activity">
    <reaction evidence="3 4">
        <text>[thioredoxin]-disulfide + L-methionine + H2O = L-methionine (S)-S-oxide + [thioredoxin]-dithiol</text>
        <dbReference type="Rhea" id="RHEA:19993"/>
        <dbReference type="Rhea" id="RHEA-COMP:10698"/>
        <dbReference type="Rhea" id="RHEA-COMP:10700"/>
        <dbReference type="ChEBI" id="CHEBI:15377"/>
        <dbReference type="ChEBI" id="CHEBI:29950"/>
        <dbReference type="ChEBI" id="CHEBI:50058"/>
        <dbReference type="ChEBI" id="CHEBI:57844"/>
        <dbReference type="ChEBI" id="CHEBI:58772"/>
        <dbReference type="EC" id="1.8.4.11"/>
    </reaction>
</comment>
<reference evidence="8" key="1">
    <citation type="submission" date="2015-07" db="EMBL/GenBank/DDBJ databases">
        <title>Draft Genome Sequence of Roseovarius tolerans EL-164, a producer of N-Acylated Alanine Methyl Esters (NAMEs).</title>
        <authorList>
            <person name="Voget S."/>
            <person name="Bruns H."/>
            <person name="Wagner-Doebler I."/>
            <person name="Schulz S."/>
            <person name="Daniel R."/>
        </authorList>
    </citation>
    <scope>NUCLEOTIDE SEQUENCE [LARGE SCALE GENOMIC DNA]</scope>
    <source>
        <strain evidence="8">EL-164</strain>
    </source>
</reference>
<dbReference type="GO" id="GO:0008113">
    <property type="term" value="F:peptide-methionine (S)-S-oxide reductase activity"/>
    <property type="evidence" value="ECO:0007669"/>
    <property type="project" value="UniProtKB-UniRule"/>
</dbReference>
<dbReference type="PATRIC" id="fig|74031.6.peg.2994"/>
<evidence type="ECO:0000256" key="3">
    <source>
        <dbReference type="ARBA" id="ARBA00048782"/>
    </source>
</evidence>
<keyword evidence="1 4" id="KW-0560">Oxidoreductase</keyword>
<evidence type="ECO:0000256" key="2">
    <source>
        <dbReference type="ARBA" id="ARBA00047806"/>
    </source>
</evidence>
<dbReference type="GO" id="GO:0033744">
    <property type="term" value="F:L-methionine:thioredoxin-disulfide S-oxidoreductase activity"/>
    <property type="evidence" value="ECO:0007669"/>
    <property type="project" value="RHEA"/>
</dbReference>
<comment type="catalytic activity">
    <reaction evidence="2 4">
        <text>L-methionyl-[protein] + [thioredoxin]-disulfide + H2O = L-methionyl-(S)-S-oxide-[protein] + [thioredoxin]-dithiol</text>
        <dbReference type="Rhea" id="RHEA:14217"/>
        <dbReference type="Rhea" id="RHEA-COMP:10698"/>
        <dbReference type="Rhea" id="RHEA-COMP:10700"/>
        <dbReference type="Rhea" id="RHEA-COMP:12313"/>
        <dbReference type="Rhea" id="RHEA-COMP:12315"/>
        <dbReference type="ChEBI" id="CHEBI:15377"/>
        <dbReference type="ChEBI" id="CHEBI:16044"/>
        <dbReference type="ChEBI" id="CHEBI:29950"/>
        <dbReference type="ChEBI" id="CHEBI:44120"/>
        <dbReference type="ChEBI" id="CHEBI:50058"/>
        <dbReference type="EC" id="1.8.4.11"/>
    </reaction>
</comment>
<dbReference type="STRING" id="74031.SAMN04488077_11827"/>
<feature type="signal peptide" evidence="5">
    <location>
        <begin position="1"/>
        <end position="30"/>
    </location>
</feature>
<dbReference type="SUPFAM" id="SSF55068">
    <property type="entry name" value="Peptide methionine sulfoxide reductase"/>
    <property type="match status" value="1"/>
</dbReference>
<evidence type="ECO:0000256" key="1">
    <source>
        <dbReference type="ARBA" id="ARBA00023002"/>
    </source>
</evidence>
<dbReference type="Pfam" id="PF01625">
    <property type="entry name" value="PMSR"/>
    <property type="match status" value="1"/>
</dbReference>
<dbReference type="InterPro" id="IPR002569">
    <property type="entry name" value="Met_Sox_Rdtase_MsrA_dom"/>
</dbReference>
<evidence type="ECO:0000256" key="5">
    <source>
        <dbReference type="SAM" id="SignalP"/>
    </source>
</evidence>
<feature type="domain" description="Peptide methionine sulphoxide reductase MsrA" evidence="6">
    <location>
        <begin position="36"/>
        <end position="178"/>
    </location>
</feature>
<dbReference type="PANTHER" id="PTHR43774">
    <property type="entry name" value="PEPTIDE METHIONINE SULFOXIDE REDUCTASE"/>
    <property type="match status" value="1"/>
</dbReference>
<dbReference type="EC" id="1.8.4.11" evidence="4"/>
<dbReference type="HAMAP" id="MF_01401">
    <property type="entry name" value="MsrA"/>
    <property type="match status" value="1"/>
</dbReference>
<dbReference type="Gene3D" id="3.30.1060.10">
    <property type="entry name" value="Peptide methionine sulphoxide reductase MsrA"/>
    <property type="match status" value="1"/>
</dbReference>
<dbReference type="NCBIfam" id="TIGR00401">
    <property type="entry name" value="msrA"/>
    <property type="match status" value="1"/>
</dbReference>
<keyword evidence="5" id="KW-0732">Signal</keyword>
<evidence type="ECO:0000259" key="6">
    <source>
        <dbReference type="Pfam" id="PF01625"/>
    </source>
</evidence>
<proteinExistence type="inferred from homology"/>
<dbReference type="Proteomes" id="UP000037046">
    <property type="component" value="Unassembled WGS sequence"/>
</dbReference>
<dbReference type="PANTHER" id="PTHR43774:SF1">
    <property type="entry name" value="PEPTIDE METHIONINE SULFOXIDE REDUCTASE MSRA 2"/>
    <property type="match status" value="1"/>
</dbReference>
<dbReference type="OrthoDB" id="4174719at2"/>
<sequence>MVAYIRELKAVTLAALIIVGLCMQAKKAHAADADTLVVAGGCFWCVEADFEKVKGVIEAESGFAGGALDNPTYKQVTRGGTGHLEAVQITFDPAQVTREQLLHLFFRSVDPTDAGGQFCDRGQSYQTGIFVSDDAENTLVKAVKEDAAKALGQAIVTPILPLDRFWPAEAYHQDYYKSGDIILTRFGPRTKASAYKLYRDACGRDARVRALWGEDAPFAGQS</sequence>